<gene>
    <name evidence="1" type="ORF">DT99_10105</name>
</gene>
<protein>
    <submittedName>
        <fullName evidence="1">Uncharacterized protein</fullName>
    </submittedName>
</protein>
<evidence type="ECO:0000313" key="1">
    <source>
        <dbReference type="EMBL" id="KEA59948.1"/>
    </source>
</evidence>
<reference evidence="1" key="1">
    <citation type="submission" date="2014-04" db="EMBL/GenBank/DDBJ databases">
        <title>In planta biocontrol of soil-borne Fusarium wilt of banana through a plant endophytic bacterium, Burkholderia cenocepacia 869T2.</title>
        <authorList>
            <person name="Ho Y.-N."/>
            <person name="Chiang H.-M."/>
            <person name="Chao C.-P."/>
            <person name="Su C.-C."/>
            <person name="Hsu H.-F."/>
            <person name="Guo C.-T."/>
            <person name="Hsieh J.-L."/>
            <person name="Huang C.-C."/>
        </authorList>
    </citation>
    <scope>NUCLEOTIDE SEQUENCE [LARGE SCALE GENOMIC DNA]</scope>
    <source>
        <strain evidence="1">869T2</strain>
    </source>
</reference>
<name>A0A071MH03_9BURK</name>
<accession>A0A071MH03</accession>
<proteinExistence type="predicted"/>
<comment type="caution">
    <text evidence="1">The sequence shown here is derived from an EMBL/GenBank/DDBJ whole genome shotgun (WGS) entry which is preliminary data.</text>
</comment>
<dbReference type="AlphaFoldDB" id="A0A071MH03"/>
<sequence length="110" mass="13102">MYAIKNKPGFLQTATDCDQRFDLIVMQGRLLEQRGNTRQQVSHRLCEYPKLRVVGQREPIVARWRIRRELQRADEFMDRLFAFDSDQPQRAGMRKRCYAPIVSTQLRFPS</sequence>
<organism evidence="1">
    <name type="scientific">Burkholderia cenocepacia</name>
    <dbReference type="NCBI Taxonomy" id="95486"/>
    <lineage>
        <taxon>Bacteria</taxon>
        <taxon>Pseudomonadati</taxon>
        <taxon>Pseudomonadota</taxon>
        <taxon>Betaproteobacteria</taxon>
        <taxon>Burkholderiales</taxon>
        <taxon>Burkholderiaceae</taxon>
        <taxon>Burkholderia</taxon>
        <taxon>Burkholderia cepacia complex</taxon>
    </lineage>
</organism>
<dbReference type="EMBL" id="JJOA01000008">
    <property type="protein sequence ID" value="KEA59948.1"/>
    <property type="molecule type" value="Genomic_DNA"/>
</dbReference>